<reference evidence="4 5" key="1">
    <citation type="submission" date="2014-12" db="EMBL/GenBank/DDBJ databases">
        <title>Draft genome sequences of 29 type strains of Enterococci.</title>
        <authorList>
            <person name="Zhong Z."/>
            <person name="Sun Z."/>
            <person name="Liu W."/>
            <person name="Zhang W."/>
            <person name="Zhang H."/>
        </authorList>
    </citation>
    <scope>NUCLEOTIDE SEQUENCE [LARGE SCALE GENOMIC DNA]</scope>
    <source>
        <strain evidence="4 5">DSM 17029</strain>
    </source>
</reference>
<dbReference type="STRING" id="214095.RU97_GL001424"/>
<dbReference type="EMBL" id="JXKH01000003">
    <property type="protein sequence ID" value="OJG18806.1"/>
    <property type="molecule type" value="Genomic_DNA"/>
</dbReference>
<organism evidence="4 5">
    <name type="scientific">Enterococcus canis</name>
    <dbReference type="NCBI Taxonomy" id="214095"/>
    <lineage>
        <taxon>Bacteria</taxon>
        <taxon>Bacillati</taxon>
        <taxon>Bacillota</taxon>
        <taxon>Bacilli</taxon>
        <taxon>Lactobacillales</taxon>
        <taxon>Enterococcaceae</taxon>
        <taxon>Enterococcus</taxon>
    </lineage>
</organism>
<accession>A0A1L8RGA6</accession>
<feature type="domain" description="Mga helix-turn-helix" evidence="3">
    <location>
        <begin position="88"/>
        <end position="170"/>
    </location>
</feature>
<dbReference type="Gene3D" id="1.10.10.10">
    <property type="entry name" value="Winged helix-like DNA-binding domain superfamily/Winged helix DNA-binding domain"/>
    <property type="match status" value="1"/>
</dbReference>
<dbReference type="InterPro" id="IPR036388">
    <property type="entry name" value="WH-like_DNA-bd_sf"/>
</dbReference>
<sequence length="490" mass="57469">MEADNMYQALLDRDYNSILVLLDYLFQRESTQCTIRELDQYFELNRKTITRLVHMFMEDGEKEGWQEVQLQVNESGLRYKFEADYHPNRIYSYYVRKSLNFQLLDQLFNDRFKSLHHFAEEHHSSLATVSRRVTKLRQLLSDYDLTLKLHGGQGIVGPEHQIRYFYTSVYWHIFSDGWWPFPTVDREDLLQALKQVPVILPGADEIALMRYQFFLAVGIVRSQQGCGVTFLPETCQKFCSPALSYARFQQLPQGSSQWQTLISDSREARFSYFCFCAAGIAMPVTVELDHQQVAISAETTQWLEHFLTHFQFQPTAIEMNYLRASLELLHAMSKVWQGIFYDFGKGSSEEVLVLREERLYQEMDCFTEGLLREPVFVQLAERNPHLLFQYMLIARPVISHYQFILRVLVLSKVSYAQRKWLSQQVQKYAPVMVEIVTSLAGNWDVAVADFPVGPLTEQPEKIITIHPIPTERDWQKVSTFLQEWAWQSSH</sequence>
<dbReference type="Pfam" id="PF05043">
    <property type="entry name" value="Mga"/>
    <property type="match status" value="1"/>
</dbReference>
<comment type="caution">
    <text evidence="4">The sequence shown here is derived from an EMBL/GenBank/DDBJ whole genome shotgun (WGS) entry which is preliminary data.</text>
</comment>
<evidence type="ECO:0000256" key="2">
    <source>
        <dbReference type="ARBA" id="ARBA00023163"/>
    </source>
</evidence>
<keyword evidence="1" id="KW-0805">Transcription regulation</keyword>
<evidence type="ECO:0000259" key="3">
    <source>
        <dbReference type="Pfam" id="PF05043"/>
    </source>
</evidence>
<evidence type="ECO:0000313" key="4">
    <source>
        <dbReference type="EMBL" id="OJG18806.1"/>
    </source>
</evidence>
<dbReference type="PANTHER" id="PTHR30185">
    <property type="entry name" value="CRYPTIC BETA-GLUCOSIDE BGL OPERON ANTITERMINATOR"/>
    <property type="match status" value="1"/>
</dbReference>
<dbReference type="InterPro" id="IPR007737">
    <property type="entry name" value="Mga_HTH"/>
</dbReference>
<dbReference type="InterPro" id="IPR050661">
    <property type="entry name" value="BglG_antiterminators"/>
</dbReference>
<evidence type="ECO:0000256" key="1">
    <source>
        <dbReference type="ARBA" id="ARBA00023015"/>
    </source>
</evidence>
<evidence type="ECO:0000313" key="5">
    <source>
        <dbReference type="Proteomes" id="UP000181884"/>
    </source>
</evidence>
<dbReference type="Proteomes" id="UP000181884">
    <property type="component" value="Unassembled WGS sequence"/>
</dbReference>
<dbReference type="AlphaFoldDB" id="A0A1L8RGA6"/>
<name>A0A1L8RGA6_9ENTE</name>
<keyword evidence="5" id="KW-1185">Reference proteome</keyword>
<dbReference type="PANTHER" id="PTHR30185:SF18">
    <property type="entry name" value="TRANSCRIPTIONAL REGULATOR MTLR"/>
    <property type="match status" value="1"/>
</dbReference>
<gene>
    <name evidence="4" type="ORF">RU97_GL001424</name>
</gene>
<keyword evidence="2" id="KW-0804">Transcription</keyword>
<proteinExistence type="predicted"/>
<protein>
    <recommendedName>
        <fullName evidence="3">Mga helix-turn-helix domain-containing protein</fullName>
    </recommendedName>
</protein>